<protein>
    <recommendedName>
        <fullName evidence="8">Anaphase-promoting complex subunit 4 WD40 domain-containing protein</fullName>
    </recommendedName>
</protein>
<dbReference type="PROSITE" id="PS50082">
    <property type="entry name" value="WD_REPEATS_2"/>
    <property type="match status" value="7"/>
</dbReference>
<feature type="repeat" description="WD" evidence="3">
    <location>
        <begin position="705"/>
        <end position="746"/>
    </location>
</feature>
<feature type="transmembrane region" description="Helical" evidence="5">
    <location>
        <begin position="63"/>
        <end position="83"/>
    </location>
</feature>
<dbReference type="PANTHER" id="PTHR19879:SF9">
    <property type="entry name" value="TRANSCRIPTION INITIATION FACTOR TFIID SUBUNIT 5"/>
    <property type="match status" value="1"/>
</dbReference>
<name>A0ABP9EID0_9ACTN</name>
<dbReference type="InterPro" id="IPR036322">
    <property type="entry name" value="WD40_repeat_dom_sf"/>
</dbReference>
<keyword evidence="5" id="KW-1133">Transmembrane helix</keyword>
<dbReference type="InterPro" id="IPR015943">
    <property type="entry name" value="WD40/YVTN_repeat-like_dom_sf"/>
</dbReference>
<keyword evidence="2" id="KW-0677">Repeat</keyword>
<gene>
    <name evidence="6" type="ORF">GCM10023235_68240</name>
</gene>
<evidence type="ECO:0000313" key="6">
    <source>
        <dbReference type="EMBL" id="GAA4878463.1"/>
    </source>
</evidence>
<dbReference type="PANTHER" id="PTHR19879">
    <property type="entry name" value="TRANSCRIPTION INITIATION FACTOR TFIID"/>
    <property type="match status" value="1"/>
</dbReference>
<dbReference type="PROSITE" id="PS00678">
    <property type="entry name" value="WD_REPEATS_1"/>
    <property type="match status" value="1"/>
</dbReference>
<accession>A0ABP9EID0</accession>
<organism evidence="6 7">
    <name type="scientific">Kitasatospora terrestris</name>
    <dbReference type="NCBI Taxonomy" id="258051"/>
    <lineage>
        <taxon>Bacteria</taxon>
        <taxon>Bacillati</taxon>
        <taxon>Actinomycetota</taxon>
        <taxon>Actinomycetes</taxon>
        <taxon>Kitasatosporales</taxon>
        <taxon>Streptomycetaceae</taxon>
        <taxon>Kitasatospora</taxon>
    </lineage>
</organism>
<dbReference type="PROSITE" id="PS50294">
    <property type="entry name" value="WD_REPEATS_REGION"/>
    <property type="match status" value="3"/>
</dbReference>
<keyword evidence="1 3" id="KW-0853">WD repeat</keyword>
<dbReference type="Pfam" id="PF00400">
    <property type="entry name" value="WD40"/>
    <property type="match status" value="4"/>
</dbReference>
<dbReference type="Gene3D" id="2.130.10.10">
    <property type="entry name" value="YVTN repeat-like/Quinoprotein amine dehydrogenase"/>
    <property type="match status" value="5"/>
</dbReference>
<evidence type="ECO:0000256" key="5">
    <source>
        <dbReference type="SAM" id="Phobius"/>
    </source>
</evidence>
<dbReference type="RefSeq" id="WP_345700760.1">
    <property type="nucleotide sequence ID" value="NZ_BAABIS010000001.1"/>
</dbReference>
<evidence type="ECO:0000256" key="4">
    <source>
        <dbReference type="SAM" id="MobiDB-lite"/>
    </source>
</evidence>
<reference evidence="7" key="1">
    <citation type="journal article" date="2019" name="Int. J. Syst. Evol. Microbiol.">
        <title>The Global Catalogue of Microorganisms (GCM) 10K type strain sequencing project: providing services to taxonomists for standard genome sequencing and annotation.</title>
        <authorList>
            <consortium name="The Broad Institute Genomics Platform"/>
            <consortium name="The Broad Institute Genome Sequencing Center for Infectious Disease"/>
            <person name="Wu L."/>
            <person name="Ma J."/>
        </authorList>
    </citation>
    <scope>NUCLEOTIDE SEQUENCE [LARGE SCALE GENOMIC DNA]</scope>
    <source>
        <strain evidence="7">JCM 13006</strain>
    </source>
</reference>
<keyword evidence="5" id="KW-0472">Membrane</keyword>
<dbReference type="SMART" id="SM00320">
    <property type="entry name" value="WD40"/>
    <property type="match status" value="11"/>
</dbReference>
<dbReference type="SUPFAM" id="SSF50978">
    <property type="entry name" value="WD40 repeat-like"/>
    <property type="match status" value="2"/>
</dbReference>
<feature type="repeat" description="WD" evidence="3">
    <location>
        <begin position="529"/>
        <end position="563"/>
    </location>
</feature>
<feature type="repeat" description="WD" evidence="3">
    <location>
        <begin position="483"/>
        <end position="508"/>
    </location>
</feature>
<dbReference type="Proteomes" id="UP001501752">
    <property type="component" value="Unassembled WGS sequence"/>
</dbReference>
<dbReference type="InterPro" id="IPR019775">
    <property type="entry name" value="WD40_repeat_CS"/>
</dbReference>
<feature type="repeat" description="WD" evidence="3">
    <location>
        <begin position="799"/>
        <end position="840"/>
    </location>
</feature>
<evidence type="ECO:0000256" key="3">
    <source>
        <dbReference type="PROSITE-ProRule" id="PRU00221"/>
    </source>
</evidence>
<sequence>MEQAAQEWADARRDPSLLYRGIRLQAAREWAGHADGDRPSTTAAAFLAASVRNARRSVRRRRAVIAVLAVLALLASGAAVVALQQRSTAQEQQKVATVRLLMAKADAAMNSDPRSALRLDIAAHRLHGDADTYGSLQRVVSTTPYAGQLTGVDSEIRSVAYSPSGRYLAAGFQRGGVMLWDVNEPHQARQLGEPLAIPDGDGAEKVVFSVRDSRLVAADAKGAVAVWDLADPQHPSLAGTPLAADRAASSGTWFSPDGAVLARAVTATPGLQLWDLKDPAQPQPIGPPLTAYPEPVDRLAFSPDGTMMATAAGRTDKNPVLLWDVRQREAPRQVGRIVPAQPYNVHSLTFSGDGRALVVAGTFGPELWDIGNPAEPRAAGAVAQNAIGWRTVFFAPTGATMATTDDQGVGLVLWDATQIGRPRAVDLLAGGQSPSVVAFSPDGRRVAGGGGNGLVTLWNLDRVGQPRTFGPPFGGHQDELGLLESLAVSQDGKLLATGSQDNTVDLWDTADPARPRLLATLTGHTGQGVYSAAFSPDGRTLATSDTEGTVILWDLADREHPRRSESWSLGSAGPTRILMFSADGKTLMTGDWGVVLWEVGTPGLPRQIGKALQDMSLLGVWRVRDGRVLALVHGSGAPATTRSPVPRPTITVSDSEGELRLEPVDPTGIPPSPVPGVPEDPGDMNAVRLWDITDPGRAHQVGPVLFGQGSEVGGVAMSPDGDLLAGVDGKGAVILWDLTDPERARRIGDPLAPYGTSLTPPVVAVSPSGDILATGGPGGAVLLWDLGNRAQPRQLSVPLTSGTESVKGLVFSTDGRTLTAAGASGELALWDLRPAYDLRDHLDRTACLVAGGGLDREEWARYLPGTDYRDTCAA</sequence>
<proteinExistence type="predicted"/>
<evidence type="ECO:0000256" key="1">
    <source>
        <dbReference type="ARBA" id="ARBA00022574"/>
    </source>
</evidence>
<evidence type="ECO:0000313" key="7">
    <source>
        <dbReference type="Proteomes" id="UP001501752"/>
    </source>
</evidence>
<feature type="repeat" description="WD" evidence="3">
    <location>
        <begin position="149"/>
        <end position="190"/>
    </location>
</feature>
<evidence type="ECO:0008006" key="8">
    <source>
        <dbReference type="Google" id="ProtNLM"/>
    </source>
</evidence>
<feature type="repeat" description="WD" evidence="3">
    <location>
        <begin position="763"/>
        <end position="794"/>
    </location>
</feature>
<feature type="region of interest" description="Disordered" evidence="4">
    <location>
        <begin position="637"/>
        <end position="673"/>
    </location>
</feature>
<evidence type="ECO:0000256" key="2">
    <source>
        <dbReference type="ARBA" id="ARBA00022737"/>
    </source>
</evidence>
<dbReference type="EMBL" id="BAABIS010000001">
    <property type="protein sequence ID" value="GAA4878463.1"/>
    <property type="molecule type" value="Genomic_DNA"/>
</dbReference>
<dbReference type="InterPro" id="IPR001680">
    <property type="entry name" value="WD40_rpt"/>
</dbReference>
<comment type="caution">
    <text evidence="6">The sequence shown here is derived from an EMBL/GenBank/DDBJ whole genome shotgun (WGS) entry which is preliminary data.</text>
</comment>
<keyword evidence="5" id="KW-0812">Transmembrane</keyword>
<feature type="repeat" description="WD" evidence="3">
    <location>
        <begin position="437"/>
        <end position="468"/>
    </location>
</feature>
<keyword evidence="7" id="KW-1185">Reference proteome</keyword>